<reference evidence="4" key="1">
    <citation type="submission" date="2012-12" db="EMBL/GenBank/DDBJ databases">
        <authorList>
            <person name="Hellsten U."/>
            <person name="Grimwood J."/>
            <person name="Chapman J.A."/>
            <person name="Shapiro H."/>
            <person name="Aerts A."/>
            <person name="Otillar R.P."/>
            <person name="Terry A.Y."/>
            <person name="Boore J.L."/>
            <person name="Simakov O."/>
            <person name="Marletaz F."/>
            <person name="Cho S.-J."/>
            <person name="Edsinger-Gonzales E."/>
            <person name="Havlak P."/>
            <person name="Kuo D.-H."/>
            <person name="Larsson T."/>
            <person name="Lv J."/>
            <person name="Arendt D."/>
            <person name="Savage R."/>
            <person name="Osoegawa K."/>
            <person name="de Jong P."/>
            <person name="Lindberg D.R."/>
            <person name="Seaver E.C."/>
            <person name="Weisblat D.A."/>
            <person name="Putnam N.H."/>
            <person name="Grigoriev I.V."/>
            <person name="Rokhsar D.S."/>
        </authorList>
    </citation>
    <scope>NUCLEOTIDE SEQUENCE</scope>
    <source>
        <strain evidence="4">I ESC-2004</strain>
    </source>
</reference>
<evidence type="ECO:0000313" key="2">
    <source>
        <dbReference type="EMBL" id="ELU03459.1"/>
    </source>
</evidence>
<reference evidence="3" key="3">
    <citation type="submission" date="2015-06" db="UniProtKB">
        <authorList>
            <consortium name="EnsemblMetazoa"/>
        </authorList>
    </citation>
    <scope>IDENTIFICATION</scope>
</reference>
<evidence type="ECO:0000313" key="3">
    <source>
        <dbReference type="EnsemblMetazoa" id="CapteP211518"/>
    </source>
</evidence>
<feature type="compositionally biased region" description="Basic and acidic residues" evidence="1">
    <location>
        <begin position="207"/>
        <end position="228"/>
    </location>
</feature>
<dbReference type="AlphaFoldDB" id="R7UBW8"/>
<organism evidence="2">
    <name type="scientific">Capitella teleta</name>
    <name type="common">Polychaete worm</name>
    <dbReference type="NCBI Taxonomy" id="283909"/>
    <lineage>
        <taxon>Eukaryota</taxon>
        <taxon>Metazoa</taxon>
        <taxon>Spiralia</taxon>
        <taxon>Lophotrochozoa</taxon>
        <taxon>Annelida</taxon>
        <taxon>Polychaeta</taxon>
        <taxon>Sedentaria</taxon>
        <taxon>Scolecida</taxon>
        <taxon>Capitellidae</taxon>
        <taxon>Capitella</taxon>
    </lineage>
</organism>
<evidence type="ECO:0000256" key="1">
    <source>
        <dbReference type="SAM" id="MobiDB-lite"/>
    </source>
</evidence>
<feature type="region of interest" description="Disordered" evidence="1">
    <location>
        <begin position="179"/>
        <end position="228"/>
    </location>
</feature>
<accession>R7UBW8</accession>
<evidence type="ECO:0000313" key="4">
    <source>
        <dbReference type="Proteomes" id="UP000014760"/>
    </source>
</evidence>
<sequence>MSSTGQTILRVERRPNNCRWRVIQRREAGGASETEEKNNVEDTRIASGNSPNKNKGTRSIVLAQDVITNRRNGGQMFNQCSTGTQARKITNDSSHHSGCSLDQSCLGSLCAERRAVLGTKNLRALRVGERVNVWSDKKECWVSAKVVQIAINILGHNYVVETIQGLRLRRNKHLIRTKLTSESDQDEQFQDAYEPENVLNQAQGSSDEPRHSESIRRVPQKLDDFVLT</sequence>
<protein>
    <submittedName>
        <fullName evidence="2 3">Uncharacterized protein</fullName>
    </submittedName>
</protein>
<proteinExistence type="predicted"/>
<feature type="compositionally biased region" description="Basic and acidic residues" evidence="1">
    <location>
        <begin position="25"/>
        <end position="44"/>
    </location>
</feature>
<dbReference type="EnsemblMetazoa" id="CapteT211518">
    <property type="protein sequence ID" value="CapteP211518"/>
    <property type="gene ID" value="CapteG211518"/>
</dbReference>
<reference evidence="2 4" key="2">
    <citation type="journal article" date="2013" name="Nature">
        <title>Insights into bilaterian evolution from three spiralian genomes.</title>
        <authorList>
            <person name="Simakov O."/>
            <person name="Marletaz F."/>
            <person name="Cho S.J."/>
            <person name="Edsinger-Gonzales E."/>
            <person name="Havlak P."/>
            <person name="Hellsten U."/>
            <person name="Kuo D.H."/>
            <person name="Larsson T."/>
            <person name="Lv J."/>
            <person name="Arendt D."/>
            <person name="Savage R."/>
            <person name="Osoegawa K."/>
            <person name="de Jong P."/>
            <person name="Grimwood J."/>
            <person name="Chapman J.A."/>
            <person name="Shapiro H."/>
            <person name="Aerts A."/>
            <person name="Otillar R.P."/>
            <person name="Terry A.Y."/>
            <person name="Boore J.L."/>
            <person name="Grigoriev I.V."/>
            <person name="Lindberg D.R."/>
            <person name="Seaver E.C."/>
            <person name="Weisblat D.A."/>
            <person name="Putnam N.H."/>
            <person name="Rokhsar D.S."/>
        </authorList>
    </citation>
    <scope>NUCLEOTIDE SEQUENCE</scope>
    <source>
        <strain evidence="2 4">I ESC-2004</strain>
    </source>
</reference>
<keyword evidence="4" id="KW-1185">Reference proteome</keyword>
<dbReference type="EMBL" id="KB303150">
    <property type="protein sequence ID" value="ELU03459.1"/>
    <property type="molecule type" value="Genomic_DNA"/>
</dbReference>
<dbReference type="Proteomes" id="UP000014760">
    <property type="component" value="Unassembled WGS sequence"/>
</dbReference>
<dbReference type="EMBL" id="AMQN01008456">
    <property type="status" value="NOT_ANNOTATED_CDS"/>
    <property type="molecule type" value="Genomic_DNA"/>
</dbReference>
<dbReference type="HOGENOM" id="CLU_1215777_0_0_1"/>
<name>R7UBW8_CAPTE</name>
<gene>
    <name evidence="2" type="ORF">CAPTEDRAFT_211518</name>
</gene>
<feature type="region of interest" description="Disordered" evidence="1">
    <location>
        <begin position="25"/>
        <end position="58"/>
    </location>
</feature>